<comment type="caution">
    <text evidence="2">Once thought to be involved in copper homeostasis, experiments in E.coli have shown this is not the case.</text>
</comment>
<dbReference type="OrthoDB" id="9815677at2"/>
<dbReference type="InterPro" id="IPR005627">
    <property type="entry name" value="CutC-like"/>
</dbReference>
<protein>
    <recommendedName>
        <fullName evidence="2">PF03932 family protein CutC</fullName>
    </recommendedName>
</protein>
<accession>A0A1T5F293</accession>
<dbReference type="Gene3D" id="3.20.20.380">
    <property type="entry name" value="Copper homeostasis (CutC) domain"/>
    <property type="match status" value="1"/>
</dbReference>
<gene>
    <name evidence="2" type="primary">cutC</name>
    <name evidence="3" type="ORF">SAMN05660477_01717</name>
</gene>
<reference evidence="3 4" key="1">
    <citation type="submission" date="2017-02" db="EMBL/GenBank/DDBJ databases">
        <authorList>
            <person name="Peterson S.W."/>
        </authorList>
    </citation>
    <scope>NUCLEOTIDE SEQUENCE [LARGE SCALE GENOMIC DNA]</scope>
    <source>
        <strain evidence="3 4">DSM 22323</strain>
    </source>
</reference>
<comment type="subcellular location">
    <subcellularLocation>
        <location evidence="2">Cytoplasm</location>
    </subcellularLocation>
</comment>
<comment type="similarity">
    <text evidence="1 2">Belongs to the CutC family.</text>
</comment>
<dbReference type="GO" id="GO:0005737">
    <property type="term" value="C:cytoplasm"/>
    <property type="evidence" value="ECO:0007669"/>
    <property type="project" value="UniProtKB-SubCell"/>
</dbReference>
<dbReference type="Pfam" id="PF03932">
    <property type="entry name" value="CutC"/>
    <property type="match status" value="1"/>
</dbReference>
<evidence type="ECO:0000313" key="3">
    <source>
        <dbReference type="EMBL" id="SKB90168.1"/>
    </source>
</evidence>
<evidence type="ECO:0000256" key="1">
    <source>
        <dbReference type="ARBA" id="ARBA00007768"/>
    </source>
</evidence>
<dbReference type="AlphaFoldDB" id="A0A1T5F293"/>
<dbReference type="InterPro" id="IPR036822">
    <property type="entry name" value="CutC-like_dom_sf"/>
</dbReference>
<dbReference type="HAMAP" id="MF_00795">
    <property type="entry name" value="CutC"/>
    <property type="match status" value="1"/>
</dbReference>
<keyword evidence="2" id="KW-0963">Cytoplasm</keyword>
<evidence type="ECO:0000256" key="2">
    <source>
        <dbReference type="HAMAP-Rule" id="MF_00795"/>
    </source>
</evidence>
<dbReference type="SUPFAM" id="SSF110395">
    <property type="entry name" value="CutC-like"/>
    <property type="match status" value="1"/>
</dbReference>
<dbReference type="STRING" id="619805.SAMN05660477_01717"/>
<dbReference type="RefSeq" id="WP_079666968.1">
    <property type="nucleotide sequence ID" value="NZ_FUYZ01000005.1"/>
</dbReference>
<proteinExistence type="inferred from homology"/>
<dbReference type="PANTHER" id="PTHR12598">
    <property type="entry name" value="COPPER HOMEOSTASIS PROTEIN CUTC"/>
    <property type="match status" value="1"/>
</dbReference>
<dbReference type="PANTHER" id="PTHR12598:SF0">
    <property type="entry name" value="COPPER HOMEOSTASIS PROTEIN CUTC HOMOLOG"/>
    <property type="match status" value="1"/>
</dbReference>
<sequence length="220" mass="24613">MSKIEIACFNEASALLAIQENVDRIELCEDYSLGGITPNVETLLKLKQKSDVPIYAMIRPRGGDFLYNEKELEQMKSDLMMLKEVGADGFVFGILDENNRFDFDKNLEMISHAAGIPCTFHRAFDRIENQEEALEDIIKCGFKTILTSGGASSAMQGLDKLKELKNLAGDRITILVGGGVRSTNIAELKQNFDYLHSACISTDSENIDVEELRKLLQQLR</sequence>
<name>A0A1T5F293_9FLAO</name>
<dbReference type="Proteomes" id="UP000191112">
    <property type="component" value="Unassembled WGS sequence"/>
</dbReference>
<evidence type="ECO:0000313" key="4">
    <source>
        <dbReference type="Proteomes" id="UP000191112"/>
    </source>
</evidence>
<dbReference type="EMBL" id="FUYZ01000005">
    <property type="protein sequence ID" value="SKB90168.1"/>
    <property type="molecule type" value="Genomic_DNA"/>
</dbReference>
<organism evidence="3 4">
    <name type="scientific">Soonwooa buanensis</name>
    <dbReference type="NCBI Taxonomy" id="619805"/>
    <lineage>
        <taxon>Bacteria</taxon>
        <taxon>Pseudomonadati</taxon>
        <taxon>Bacteroidota</taxon>
        <taxon>Flavobacteriia</taxon>
        <taxon>Flavobacteriales</taxon>
        <taxon>Weeksellaceae</taxon>
        <taxon>Chryseobacterium group</taxon>
        <taxon>Soonwooa</taxon>
    </lineage>
</organism>
<dbReference type="GO" id="GO:0005507">
    <property type="term" value="F:copper ion binding"/>
    <property type="evidence" value="ECO:0007669"/>
    <property type="project" value="TreeGrafter"/>
</dbReference>
<keyword evidence="4" id="KW-1185">Reference proteome</keyword>